<reference evidence="19 20" key="1">
    <citation type="submission" date="2016-10" db="EMBL/GenBank/DDBJ databases">
        <authorList>
            <person name="de Groot N.N."/>
        </authorList>
    </citation>
    <scope>NUCLEOTIDE SEQUENCE [LARGE SCALE GENOMIC DNA]</scope>
    <source>
        <strain evidence="19 20">DSM 23310</strain>
    </source>
</reference>
<evidence type="ECO:0000256" key="4">
    <source>
        <dbReference type="ARBA" id="ARBA00016961"/>
    </source>
</evidence>
<dbReference type="GO" id="GO:0006103">
    <property type="term" value="P:2-oxoglutarate metabolic process"/>
    <property type="evidence" value="ECO:0007669"/>
    <property type="project" value="TreeGrafter"/>
</dbReference>
<feature type="binding site" evidence="14">
    <location>
        <position position="115"/>
    </location>
    <ligand>
        <name>FAD</name>
        <dbReference type="ChEBI" id="CHEBI:57692"/>
    </ligand>
</feature>
<feature type="domain" description="Pyridine nucleotide-disulphide oxidoreductase dimerisation" evidence="17">
    <location>
        <begin position="339"/>
        <end position="448"/>
    </location>
</feature>
<feature type="binding site" evidence="14">
    <location>
        <position position="49"/>
    </location>
    <ligand>
        <name>FAD</name>
        <dbReference type="ChEBI" id="CHEBI:57692"/>
    </ligand>
</feature>
<dbReference type="GO" id="GO:0004148">
    <property type="term" value="F:dihydrolipoyl dehydrogenase (NADH) activity"/>
    <property type="evidence" value="ECO:0007669"/>
    <property type="project" value="UniProtKB-EC"/>
</dbReference>
<dbReference type="NCBIfam" id="TIGR01350">
    <property type="entry name" value="lipoamide_DH"/>
    <property type="match status" value="1"/>
</dbReference>
<dbReference type="RefSeq" id="WP_093754544.1">
    <property type="nucleotide sequence ID" value="NZ_FNNG01000015.1"/>
</dbReference>
<dbReference type="Gene3D" id="3.30.390.30">
    <property type="match status" value="1"/>
</dbReference>
<dbReference type="PIRSF" id="PIRSF000350">
    <property type="entry name" value="Mercury_reductase_MerA"/>
    <property type="match status" value="1"/>
</dbReference>
<evidence type="ECO:0000256" key="5">
    <source>
        <dbReference type="ARBA" id="ARBA00022490"/>
    </source>
</evidence>
<dbReference type="Proteomes" id="UP000198828">
    <property type="component" value="Unassembled WGS sequence"/>
</dbReference>
<evidence type="ECO:0000256" key="16">
    <source>
        <dbReference type="RuleBase" id="RU003692"/>
    </source>
</evidence>
<comment type="miscellaneous">
    <text evidence="16">The active site is a redox-active disulfide bond.</text>
</comment>
<comment type="catalytic activity">
    <reaction evidence="12 16">
        <text>N(6)-[(R)-dihydrolipoyl]-L-lysyl-[protein] + NAD(+) = N(6)-[(R)-lipoyl]-L-lysyl-[protein] + NADH + H(+)</text>
        <dbReference type="Rhea" id="RHEA:15045"/>
        <dbReference type="Rhea" id="RHEA-COMP:10474"/>
        <dbReference type="Rhea" id="RHEA-COMP:10475"/>
        <dbReference type="ChEBI" id="CHEBI:15378"/>
        <dbReference type="ChEBI" id="CHEBI:57540"/>
        <dbReference type="ChEBI" id="CHEBI:57945"/>
        <dbReference type="ChEBI" id="CHEBI:83099"/>
        <dbReference type="ChEBI" id="CHEBI:83100"/>
        <dbReference type="EC" id="1.8.1.4"/>
    </reaction>
</comment>
<comment type="cofactor">
    <cofactor evidence="14 16">
        <name>FAD</name>
        <dbReference type="ChEBI" id="CHEBI:57692"/>
    </cofactor>
    <text evidence="14 16">Binds 1 FAD per subunit.</text>
</comment>
<evidence type="ECO:0000259" key="17">
    <source>
        <dbReference type="Pfam" id="PF02852"/>
    </source>
</evidence>
<feature type="binding site" evidence="14">
    <location>
        <position position="305"/>
    </location>
    <ligand>
        <name>NAD(+)</name>
        <dbReference type="ChEBI" id="CHEBI:57540"/>
    </ligand>
</feature>
<comment type="subcellular location">
    <subcellularLocation>
        <location evidence="1">Cytoplasm</location>
    </subcellularLocation>
</comment>
<comment type="similarity">
    <text evidence="2 16">Belongs to the class-I pyridine nucleotide-disulfide oxidoreductase family.</text>
</comment>
<dbReference type="InterPro" id="IPR001100">
    <property type="entry name" value="Pyr_nuc-diS_OxRdtase"/>
</dbReference>
<dbReference type="GO" id="GO:0005737">
    <property type="term" value="C:cytoplasm"/>
    <property type="evidence" value="ECO:0007669"/>
    <property type="project" value="UniProtKB-SubCell"/>
</dbReference>
<dbReference type="PRINTS" id="PR00368">
    <property type="entry name" value="FADPNR"/>
</dbReference>
<name>A0A1H3DK79_9FIRM</name>
<dbReference type="PRINTS" id="PR00411">
    <property type="entry name" value="PNDRDTASEI"/>
</dbReference>
<dbReference type="InterPro" id="IPR012999">
    <property type="entry name" value="Pyr_OxRdtase_I_AS"/>
</dbReference>
<dbReference type="AlphaFoldDB" id="A0A1H3DK79"/>
<dbReference type="InterPro" id="IPR023753">
    <property type="entry name" value="FAD/NAD-binding_dom"/>
</dbReference>
<gene>
    <name evidence="19" type="ORF">SAMN05660923_02690</name>
</gene>
<protein>
    <recommendedName>
        <fullName evidence="4 16">Dihydrolipoyl dehydrogenase</fullName>
        <ecNumber evidence="3 16">1.8.1.4</ecNumber>
    </recommendedName>
</protein>
<evidence type="ECO:0000256" key="7">
    <source>
        <dbReference type="ARBA" id="ARBA00022827"/>
    </source>
</evidence>
<evidence type="ECO:0000256" key="2">
    <source>
        <dbReference type="ARBA" id="ARBA00007532"/>
    </source>
</evidence>
<dbReference type="Pfam" id="PF07992">
    <property type="entry name" value="Pyr_redox_2"/>
    <property type="match status" value="1"/>
</dbReference>
<dbReference type="InterPro" id="IPR050151">
    <property type="entry name" value="Class-I_Pyr_Nuc-Dis_Oxidored"/>
</dbReference>
<dbReference type="GO" id="GO:0050660">
    <property type="term" value="F:flavin adenine dinucleotide binding"/>
    <property type="evidence" value="ECO:0007669"/>
    <property type="project" value="InterPro"/>
</dbReference>
<keyword evidence="20" id="KW-1185">Reference proteome</keyword>
<dbReference type="PROSITE" id="PS00076">
    <property type="entry name" value="PYRIDINE_REDOX_1"/>
    <property type="match status" value="1"/>
</dbReference>
<evidence type="ECO:0000256" key="11">
    <source>
        <dbReference type="ARBA" id="ARBA00023284"/>
    </source>
</evidence>
<keyword evidence="10" id="KW-1015">Disulfide bond</keyword>
<accession>A0A1H3DK79</accession>
<evidence type="ECO:0000256" key="9">
    <source>
        <dbReference type="ARBA" id="ARBA00023027"/>
    </source>
</evidence>
<sequence>MKYDVIIIGGGPGGYVAAIKAAQLGGKVAVVEKDKLGGVCLNWGCIPTKTLLKTAKLYRDMLRGKEFGIVGIDDSKVKVDWNLLLKRKDRVVDRLVKGIYTLFKRNKIDLYEGVGTVLDKNRVEVNGEVITGKNLIIATGAKENFPEIEGLKEALESGRVINSKGALQLREIPKELVIIGGGVIAVEFATLFNTLGSNVTLIQRSKRILSSVEEEMALTLQKQLIKEGINIVTDTKLKSITENGILIDHKREEKLFKGDKYLISLGLKPQLKGIEGLNLELDSKGFIKTNKRLETSVKGVYAIGDLNGKFALAHVASAEGIVAAENIMGIDSIMNYNIVPTGIYTFPELASVGLTEEEARKKGHDITVSKFPLAANGKALAEGEATGFVKIISDNEYGEVIGVHIMASNATDMISEAIVAMQLESTVYDIAKAIHPHPTLSEAVMEAAFGSIDRPIHM</sequence>
<dbReference type="InterPro" id="IPR016156">
    <property type="entry name" value="FAD/NAD-linked_Rdtase_dimer_sf"/>
</dbReference>
<keyword evidence="5" id="KW-0963">Cytoplasm</keyword>
<dbReference type="PANTHER" id="PTHR22912">
    <property type="entry name" value="DISULFIDE OXIDOREDUCTASE"/>
    <property type="match status" value="1"/>
</dbReference>
<keyword evidence="7 14" id="KW-0274">FAD</keyword>
<feature type="domain" description="FAD/NAD(P)-binding" evidence="18">
    <location>
        <begin position="3"/>
        <end position="320"/>
    </location>
</feature>
<dbReference type="InterPro" id="IPR036188">
    <property type="entry name" value="FAD/NAD-bd_sf"/>
</dbReference>
<evidence type="ECO:0000256" key="14">
    <source>
        <dbReference type="PIRSR" id="PIRSR000350-3"/>
    </source>
</evidence>
<evidence type="ECO:0000313" key="19">
    <source>
        <dbReference type="EMBL" id="SDX66044.1"/>
    </source>
</evidence>
<dbReference type="SUPFAM" id="SSF51905">
    <property type="entry name" value="FAD/NAD(P)-binding domain"/>
    <property type="match status" value="1"/>
</dbReference>
<organism evidence="19 20">
    <name type="scientific">Tepidimicrobium xylanilyticum</name>
    <dbReference type="NCBI Taxonomy" id="1123352"/>
    <lineage>
        <taxon>Bacteria</taxon>
        <taxon>Bacillati</taxon>
        <taxon>Bacillota</taxon>
        <taxon>Tissierellia</taxon>
        <taxon>Tissierellales</taxon>
        <taxon>Tepidimicrobiaceae</taxon>
        <taxon>Tepidimicrobium</taxon>
    </lineage>
</organism>
<evidence type="ECO:0000256" key="8">
    <source>
        <dbReference type="ARBA" id="ARBA00023002"/>
    </source>
</evidence>
<keyword evidence="6 16" id="KW-0285">Flavoprotein</keyword>
<evidence type="ECO:0000256" key="15">
    <source>
        <dbReference type="PIRSR" id="PIRSR000350-4"/>
    </source>
</evidence>
<feature type="disulfide bond" description="Redox-active" evidence="15">
    <location>
        <begin position="40"/>
        <end position="45"/>
    </location>
</feature>
<dbReference type="InterPro" id="IPR004099">
    <property type="entry name" value="Pyr_nucl-diS_OxRdtase_dimer"/>
</dbReference>
<evidence type="ECO:0000256" key="10">
    <source>
        <dbReference type="ARBA" id="ARBA00023157"/>
    </source>
</evidence>
<dbReference type="PANTHER" id="PTHR22912:SF217">
    <property type="entry name" value="DIHYDROLIPOYL DEHYDROGENASE"/>
    <property type="match status" value="1"/>
</dbReference>
<keyword evidence="11 16" id="KW-0676">Redox-active center</keyword>
<keyword evidence="8 16" id="KW-0560">Oxidoreductase</keyword>
<dbReference type="SUPFAM" id="SSF55424">
    <property type="entry name" value="FAD/NAD-linked reductases, dimerisation (C-terminal) domain"/>
    <property type="match status" value="1"/>
</dbReference>
<evidence type="ECO:0000256" key="6">
    <source>
        <dbReference type="ARBA" id="ARBA00022630"/>
    </source>
</evidence>
<feature type="binding site" evidence="14">
    <location>
        <position position="266"/>
    </location>
    <ligand>
        <name>NAD(+)</name>
        <dbReference type="ChEBI" id="CHEBI:57540"/>
    </ligand>
</feature>
<dbReference type="OrthoDB" id="9800167at2"/>
<evidence type="ECO:0000256" key="12">
    <source>
        <dbReference type="ARBA" id="ARBA00049187"/>
    </source>
</evidence>
<dbReference type="EC" id="1.8.1.4" evidence="3 16"/>
<dbReference type="InterPro" id="IPR006258">
    <property type="entry name" value="Lipoamide_DH"/>
</dbReference>
<dbReference type="FunFam" id="3.30.390.30:FF:000001">
    <property type="entry name" value="Dihydrolipoyl dehydrogenase"/>
    <property type="match status" value="1"/>
</dbReference>
<keyword evidence="9 14" id="KW-0520">NAD</keyword>
<evidence type="ECO:0000256" key="1">
    <source>
        <dbReference type="ARBA" id="ARBA00004496"/>
    </source>
</evidence>
<evidence type="ECO:0000256" key="13">
    <source>
        <dbReference type="PIRSR" id="PIRSR000350-2"/>
    </source>
</evidence>
<proteinExistence type="inferred from homology"/>
<dbReference type="Gene3D" id="3.50.50.60">
    <property type="entry name" value="FAD/NAD(P)-binding domain"/>
    <property type="match status" value="2"/>
</dbReference>
<feature type="binding site" evidence="14">
    <location>
        <begin position="180"/>
        <end position="187"/>
    </location>
    <ligand>
        <name>NAD(+)</name>
        <dbReference type="ChEBI" id="CHEBI:57540"/>
    </ligand>
</feature>
<feature type="active site" description="Proton acceptor" evidence="13">
    <location>
        <position position="437"/>
    </location>
</feature>
<evidence type="ECO:0000313" key="20">
    <source>
        <dbReference type="Proteomes" id="UP000198828"/>
    </source>
</evidence>
<evidence type="ECO:0000259" key="18">
    <source>
        <dbReference type="Pfam" id="PF07992"/>
    </source>
</evidence>
<dbReference type="EMBL" id="FNNG01000015">
    <property type="protein sequence ID" value="SDX66044.1"/>
    <property type="molecule type" value="Genomic_DNA"/>
</dbReference>
<dbReference type="Pfam" id="PF02852">
    <property type="entry name" value="Pyr_redox_dim"/>
    <property type="match status" value="1"/>
</dbReference>
<evidence type="ECO:0000256" key="3">
    <source>
        <dbReference type="ARBA" id="ARBA00012608"/>
    </source>
</evidence>
<keyword evidence="14" id="KW-0547">Nucleotide-binding</keyword>